<dbReference type="Proteomes" id="UP000590749">
    <property type="component" value="Unassembled WGS sequence"/>
</dbReference>
<reference evidence="8 9" key="1">
    <citation type="submission" date="2020-08" db="EMBL/GenBank/DDBJ databases">
        <title>Genomic Encyclopedia of Type Strains, Phase III (KMG-III): the genomes of soil and plant-associated and newly described type strains.</title>
        <authorList>
            <person name="Whitman W."/>
        </authorList>
    </citation>
    <scope>NUCLEOTIDE SEQUENCE [LARGE SCALE GENOMIC DNA]</scope>
    <source>
        <strain evidence="8 9">CECT 3287</strain>
    </source>
</reference>
<keyword evidence="9" id="KW-1185">Reference proteome</keyword>
<dbReference type="GO" id="GO:0005886">
    <property type="term" value="C:plasma membrane"/>
    <property type="evidence" value="ECO:0007669"/>
    <property type="project" value="TreeGrafter"/>
</dbReference>
<name>A0A7W5ABX7_9ACTN</name>
<organism evidence="8 9">
    <name type="scientific">Actinoplanes campanulatus</name>
    <dbReference type="NCBI Taxonomy" id="113559"/>
    <lineage>
        <taxon>Bacteria</taxon>
        <taxon>Bacillati</taxon>
        <taxon>Actinomycetota</taxon>
        <taxon>Actinomycetes</taxon>
        <taxon>Micromonosporales</taxon>
        <taxon>Micromonosporaceae</taxon>
        <taxon>Actinoplanes</taxon>
    </lineage>
</organism>
<evidence type="ECO:0000313" key="8">
    <source>
        <dbReference type="EMBL" id="MBB3093124.1"/>
    </source>
</evidence>
<comment type="similarity">
    <text evidence="2">Belongs to the GtrA family.</text>
</comment>
<evidence type="ECO:0000256" key="3">
    <source>
        <dbReference type="ARBA" id="ARBA00022692"/>
    </source>
</evidence>
<dbReference type="InterPro" id="IPR051401">
    <property type="entry name" value="GtrA_CellWall_Glycosyl"/>
</dbReference>
<keyword evidence="5 6" id="KW-0472">Membrane</keyword>
<evidence type="ECO:0000256" key="6">
    <source>
        <dbReference type="SAM" id="Phobius"/>
    </source>
</evidence>
<evidence type="ECO:0000259" key="7">
    <source>
        <dbReference type="Pfam" id="PF04138"/>
    </source>
</evidence>
<dbReference type="RefSeq" id="WP_183216516.1">
    <property type="nucleotide sequence ID" value="NZ_BMPW01000001.1"/>
</dbReference>
<feature type="transmembrane region" description="Helical" evidence="6">
    <location>
        <begin position="7"/>
        <end position="30"/>
    </location>
</feature>
<protein>
    <submittedName>
        <fullName evidence="8">Putative flippase GtrA</fullName>
    </submittedName>
</protein>
<feature type="transmembrane region" description="Helical" evidence="6">
    <location>
        <begin position="36"/>
        <end position="53"/>
    </location>
</feature>
<feature type="transmembrane region" description="Helical" evidence="6">
    <location>
        <begin position="97"/>
        <end position="116"/>
    </location>
</feature>
<dbReference type="EMBL" id="JACHXF010000001">
    <property type="protein sequence ID" value="MBB3093124.1"/>
    <property type="molecule type" value="Genomic_DNA"/>
</dbReference>
<evidence type="ECO:0000313" key="9">
    <source>
        <dbReference type="Proteomes" id="UP000590749"/>
    </source>
</evidence>
<dbReference type="PANTHER" id="PTHR38459:SF1">
    <property type="entry name" value="PROPHAGE BACTOPRENOL-LINKED GLUCOSE TRANSLOCASE HOMOLOG"/>
    <property type="match status" value="1"/>
</dbReference>
<dbReference type="AlphaFoldDB" id="A0A7W5ABX7"/>
<proteinExistence type="inferred from homology"/>
<accession>A0A7W5ABX7</accession>
<keyword evidence="3 6" id="KW-0812">Transmembrane</keyword>
<feature type="transmembrane region" description="Helical" evidence="6">
    <location>
        <begin position="73"/>
        <end position="91"/>
    </location>
</feature>
<dbReference type="GO" id="GO:0000271">
    <property type="term" value="P:polysaccharide biosynthetic process"/>
    <property type="evidence" value="ECO:0007669"/>
    <property type="project" value="InterPro"/>
</dbReference>
<dbReference type="PANTHER" id="PTHR38459">
    <property type="entry name" value="PROPHAGE BACTOPRENOL-LINKED GLUCOSE TRANSLOCASE HOMOLOG"/>
    <property type="match status" value="1"/>
</dbReference>
<feature type="domain" description="GtrA/DPMS transmembrane" evidence="7">
    <location>
        <begin position="9"/>
        <end position="122"/>
    </location>
</feature>
<keyword evidence="4 6" id="KW-1133">Transmembrane helix</keyword>
<gene>
    <name evidence="8" type="ORF">FHR83_000758</name>
</gene>
<comment type="subcellular location">
    <subcellularLocation>
        <location evidence="1">Membrane</location>
        <topology evidence="1">Multi-pass membrane protein</topology>
    </subcellularLocation>
</comment>
<dbReference type="Pfam" id="PF04138">
    <property type="entry name" value="GtrA_DPMS_TM"/>
    <property type="match status" value="1"/>
</dbReference>
<comment type="caution">
    <text evidence="8">The sequence shown here is derived from an EMBL/GenBank/DDBJ whole genome shotgun (WGS) entry which is preliminary data.</text>
</comment>
<evidence type="ECO:0000256" key="2">
    <source>
        <dbReference type="ARBA" id="ARBA00009399"/>
    </source>
</evidence>
<evidence type="ECO:0000256" key="4">
    <source>
        <dbReference type="ARBA" id="ARBA00022989"/>
    </source>
</evidence>
<evidence type="ECO:0000256" key="1">
    <source>
        <dbReference type="ARBA" id="ARBA00004141"/>
    </source>
</evidence>
<evidence type="ECO:0000256" key="5">
    <source>
        <dbReference type="ARBA" id="ARBA00023136"/>
    </source>
</evidence>
<sequence length="123" mass="12893">MPNVDRLFRYGVSGGMSALTHFTVGLAGIGLGLSPVPASTAGFAASVAVSYLLQRTWVFRSGTAHTSTAPRFLAVTAAALALNTTVLWIGADLLGAPYPMIQAVALLLIPVVNYLLNSRWTFA</sequence>
<dbReference type="InterPro" id="IPR007267">
    <property type="entry name" value="GtrA_DPMS_TM"/>
</dbReference>